<comment type="subcellular location">
    <subcellularLocation>
        <location evidence="1">Secreted</location>
    </subcellularLocation>
</comment>
<feature type="transmembrane region" description="Helical" evidence="5">
    <location>
        <begin position="322"/>
        <end position="342"/>
    </location>
</feature>
<evidence type="ECO:0000259" key="6">
    <source>
        <dbReference type="Pfam" id="PF17210"/>
    </source>
</evidence>
<dbReference type="InterPro" id="IPR013783">
    <property type="entry name" value="Ig-like_fold"/>
</dbReference>
<dbReference type="InterPro" id="IPR051417">
    <property type="entry name" value="SDr/BOS_complex"/>
</dbReference>
<reference evidence="8" key="1">
    <citation type="journal article" date="2019" name="Int. J. Syst. Evol. Microbiol.">
        <title>The Global Catalogue of Microorganisms (GCM) 10K type strain sequencing project: providing services to taxonomists for standard genome sequencing and annotation.</title>
        <authorList>
            <consortium name="The Broad Institute Genomics Platform"/>
            <consortium name="The Broad Institute Genome Sequencing Center for Infectious Disease"/>
            <person name="Wu L."/>
            <person name="Ma J."/>
        </authorList>
    </citation>
    <scope>NUCLEOTIDE SEQUENCE [LARGE SCALE GENOMIC DNA]</scope>
    <source>
        <strain evidence="8">NBRC 112299</strain>
    </source>
</reference>
<sequence length="347" mass="35689">MRTPSRASPSSLLDAATGKVLKTTTTNSEGRYLFDLLEAGEYRVKFTLTPAQAAIYTLTQADVGANDRVDSDAARATGETGVISLTSTSPALVSAASYTHGDVQALLGIDPTWDAGVVLRPGEVSVGDFVWLDENKDGRQDAGEPGIPGVVLVLTGPDGQPVTDVDGRLVTPQTTDANGRYLFTALPVLDPGQSYTVSIDRTASERVLRLFSITLAQQGDREGDSSSWTASSEGLTVAGESDLTLDFGFVRTTVPDPDVTTVPTPEPEPSTPASPDPSPTPSVTPTPGATTPMPDPSGDEGTESSGGDAGGDGGLSSTGPEFWLTVIGAAALLTAGAVLVVARARRG</sequence>
<feature type="compositionally biased region" description="Pro residues" evidence="4">
    <location>
        <begin position="264"/>
        <end position="284"/>
    </location>
</feature>
<evidence type="ECO:0000256" key="1">
    <source>
        <dbReference type="ARBA" id="ARBA00004613"/>
    </source>
</evidence>
<name>A0ABQ6IB13_9MICO</name>
<dbReference type="PANTHER" id="PTHR23303">
    <property type="entry name" value="CARBOXYPEPTIDASE REGULATORY REGION-CONTAINING"/>
    <property type="match status" value="1"/>
</dbReference>
<evidence type="ECO:0000256" key="5">
    <source>
        <dbReference type="SAM" id="Phobius"/>
    </source>
</evidence>
<comment type="caution">
    <text evidence="7">The sequence shown here is derived from an EMBL/GenBank/DDBJ whole genome shotgun (WGS) entry which is preliminary data.</text>
</comment>
<protein>
    <recommendedName>
        <fullName evidence="6">SD-repeat containing protein B domain-containing protein</fullName>
    </recommendedName>
</protein>
<feature type="domain" description="SD-repeat containing protein B" evidence="6">
    <location>
        <begin position="125"/>
        <end position="249"/>
    </location>
</feature>
<feature type="region of interest" description="Disordered" evidence="4">
    <location>
        <begin position="251"/>
        <end position="320"/>
    </location>
</feature>
<evidence type="ECO:0000313" key="7">
    <source>
        <dbReference type="EMBL" id="GMA34530.1"/>
    </source>
</evidence>
<dbReference type="Proteomes" id="UP001157125">
    <property type="component" value="Unassembled WGS sequence"/>
</dbReference>
<feature type="compositionally biased region" description="Low complexity" evidence="4">
    <location>
        <begin position="252"/>
        <end position="263"/>
    </location>
</feature>
<dbReference type="InterPro" id="IPR033764">
    <property type="entry name" value="Sdr_B"/>
</dbReference>
<evidence type="ECO:0000313" key="8">
    <source>
        <dbReference type="Proteomes" id="UP001157125"/>
    </source>
</evidence>
<feature type="compositionally biased region" description="Gly residues" evidence="4">
    <location>
        <begin position="307"/>
        <end position="316"/>
    </location>
</feature>
<feature type="domain" description="SD-repeat containing protein B" evidence="6">
    <location>
        <begin position="13"/>
        <end position="89"/>
    </location>
</feature>
<keyword evidence="3" id="KW-0732">Signal</keyword>
<dbReference type="Gene3D" id="2.60.40.10">
    <property type="entry name" value="Immunoglobulins"/>
    <property type="match status" value="2"/>
</dbReference>
<keyword evidence="5" id="KW-0472">Membrane</keyword>
<evidence type="ECO:0000256" key="2">
    <source>
        <dbReference type="ARBA" id="ARBA00022525"/>
    </source>
</evidence>
<dbReference type="SUPFAM" id="SSF117074">
    <property type="entry name" value="Hypothetical protein PA1324"/>
    <property type="match status" value="2"/>
</dbReference>
<keyword evidence="8" id="KW-1185">Reference proteome</keyword>
<dbReference type="PANTHER" id="PTHR23303:SF15">
    <property type="entry name" value="COLOSSIN-A"/>
    <property type="match status" value="1"/>
</dbReference>
<gene>
    <name evidence="7" type="ORF">GCM10025876_07340</name>
</gene>
<dbReference type="Pfam" id="PF17210">
    <property type="entry name" value="SdrD_B"/>
    <property type="match status" value="2"/>
</dbReference>
<accession>A0ABQ6IB13</accession>
<evidence type="ECO:0000256" key="3">
    <source>
        <dbReference type="ARBA" id="ARBA00022729"/>
    </source>
</evidence>
<proteinExistence type="predicted"/>
<keyword evidence="5" id="KW-1133">Transmembrane helix</keyword>
<evidence type="ECO:0000256" key="4">
    <source>
        <dbReference type="SAM" id="MobiDB-lite"/>
    </source>
</evidence>
<dbReference type="EMBL" id="BSUN01000001">
    <property type="protein sequence ID" value="GMA34530.1"/>
    <property type="molecule type" value="Genomic_DNA"/>
</dbReference>
<keyword evidence="5" id="KW-0812">Transmembrane</keyword>
<keyword evidence="2" id="KW-0964">Secreted</keyword>
<organism evidence="7 8">
    <name type="scientific">Demequina litorisediminis</name>
    <dbReference type="NCBI Taxonomy" id="1849022"/>
    <lineage>
        <taxon>Bacteria</taxon>
        <taxon>Bacillati</taxon>
        <taxon>Actinomycetota</taxon>
        <taxon>Actinomycetes</taxon>
        <taxon>Micrococcales</taxon>
        <taxon>Demequinaceae</taxon>
        <taxon>Demequina</taxon>
    </lineage>
</organism>